<keyword evidence="1" id="KW-0812">Transmembrane</keyword>
<feature type="transmembrane region" description="Helical" evidence="1">
    <location>
        <begin position="167"/>
        <end position="186"/>
    </location>
</feature>
<reference evidence="3 4" key="1">
    <citation type="journal article" date="2013" name="Antonie Van Leeuwenhoek">
        <title>Dongia rigui sp. nov., isolated from freshwater of a large wetland in Korea.</title>
        <authorList>
            <person name="Baik K.S."/>
            <person name="Hwang Y.M."/>
            <person name="Choi J.S."/>
            <person name="Kwon J."/>
            <person name="Seong C.N."/>
        </authorList>
    </citation>
    <scope>NUCLEOTIDE SEQUENCE [LARGE SCALE GENOMIC DNA]</scope>
    <source>
        <strain evidence="3 4">04SU4-P</strain>
    </source>
</reference>
<evidence type="ECO:0000259" key="2">
    <source>
        <dbReference type="Pfam" id="PF00892"/>
    </source>
</evidence>
<sequence>MTDTALPADRHSATRRATMIGAIAVLLWATLALFTSSTGAVPPFQLMAMTFGIAFLFCCLKWAKDAVAVGRGAFAFFRQPWPVYAIGIGGLFLYHLFYFVALDHAPAVEASLIAYLWPLLIVLFSALLPGEKLYWQHVAGAAIGMGGAVILLLARGAPAADQPVGDLLGYGAAFACAFTWSIYSVLSRRFGSAPTDLVGAFCGVTALLGFISHGLVEETVWPADAWQWLAIVALGIGPVGAAFFVWDYGVKKGDIKALGAISYASPLISTLLLIATGKAEASMAVLLGCLAIVGGAVLAARDLYLKK</sequence>
<dbReference type="Proteomes" id="UP001271769">
    <property type="component" value="Unassembled WGS sequence"/>
</dbReference>
<feature type="transmembrane region" description="Helical" evidence="1">
    <location>
        <begin position="40"/>
        <end position="60"/>
    </location>
</feature>
<dbReference type="EMBL" id="JAXCLX010000002">
    <property type="protein sequence ID" value="MDY0872913.1"/>
    <property type="molecule type" value="Genomic_DNA"/>
</dbReference>
<feature type="transmembrane region" description="Helical" evidence="1">
    <location>
        <begin position="258"/>
        <end position="275"/>
    </location>
</feature>
<feature type="transmembrane region" description="Helical" evidence="1">
    <location>
        <begin position="17"/>
        <end position="34"/>
    </location>
</feature>
<dbReference type="Pfam" id="PF00892">
    <property type="entry name" value="EamA"/>
    <property type="match status" value="2"/>
</dbReference>
<feature type="domain" description="EamA" evidence="2">
    <location>
        <begin position="168"/>
        <end position="299"/>
    </location>
</feature>
<keyword evidence="1" id="KW-1133">Transmembrane helix</keyword>
<proteinExistence type="predicted"/>
<accession>A0ABU5E1Y5</accession>
<keyword evidence="1" id="KW-0472">Membrane</keyword>
<feature type="transmembrane region" description="Helical" evidence="1">
    <location>
        <begin position="137"/>
        <end position="155"/>
    </location>
</feature>
<evidence type="ECO:0000256" key="1">
    <source>
        <dbReference type="SAM" id="Phobius"/>
    </source>
</evidence>
<name>A0ABU5E1Y5_9PROT</name>
<evidence type="ECO:0000313" key="3">
    <source>
        <dbReference type="EMBL" id="MDY0872913.1"/>
    </source>
</evidence>
<dbReference type="RefSeq" id="WP_320501384.1">
    <property type="nucleotide sequence ID" value="NZ_JAXCLX010000002.1"/>
</dbReference>
<protein>
    <submittedName>
        <fullName evidence="3">EamA family transporter</fullName>
    </submittedName>
</protein>
<feature type="transmembrane region" description="Helical" evidence="1">
    <location>
        <begin position="281"/>
        <end position="300"/>
    </location>
</feature>
<dbReference type="InterPro" id="IPR037185">
    <property type="entry name" value="EmrE-like"/>
</dbReference>
<dbReference type="PANTHER" id="PTHR22911:SF76">
    <property type="entry name" value="EAMA DOMAIN-CONTAINING PROTEIN"/>
    <property type="match status" value="1"/>
</dbReference>
<dbReference type="InterPro" id="IPR000620">
    <property type="entry name" value="EamA_dom"/>
</dbReference>
<evidence type="ECO:0000313" key="4">
    <source>
        <dbReference type="Proteomes" id="UP001271769"/>
    </source>
</evidence>
<organism evidence="3 4">
    <name type="scientific">Dongia rigui</name>
    <dbReference type="NCBI Taxonomy" id="940149"/>
    <lineage>
        <taxon>Bacteria</taxon>
        <taxon>Pseudomonadati</taxon>
        <taxon>Pseudomonadota</taxon>
        <taxon>Alphaproteobacteria</taxon>
        <taxon>Rhodospirillales</taxon>
        <taxon>Dongiaceae</taxon>
        <taxon>Dongia</taxon>
    </lineage>
</organism>
<feature type="transmembrane region" description="Helical" evidence="1">
    <location>
        <begin position="81"/>
        <end position="100"/>
    </location>
</feature>
<dbReference type="SUPFAM" id="SSF103481">
    <property type="entry name" value="Multidrug resistance efflux transporter EmrE"/>
    <property type="match status" value="2"/>
</dbReference>
<keyword evidence="4" id="KW-1185">Reference proteome</keyword>
<feature type="domain" description="EamA" evidence="2">
    <location>
        <begin position="19"/>
        <end position="152"/>
    </location>
</feature>
<feature type="transmembrane region" description="Helical" evidence="1">
    <location>
        <begin position="198"/>
        <end position="216"/>
    </location>
</feature>
<dbReference type="PANTHER" id="PTHR22911">
    <property type="entry name" value="ACYL-MALONYL CONDENSING ENZYME-RELATED"/>
    <property type="match status" value="1"/>
</dbReference>
<feature type="transmembrane region" description="Helical" evidence="1">
    <location>
        <begin position="112"/>
        <end position="130"/>
    </location>
</feature>
<feature type="transmembrane region" description="Helical" evidence="1">
    <location>
        <begin position="228"/>
        <end position="246"/>
    </location>
</feature>
<comment type="caution">
    <text evidence="3">The sequence shown here is derived from an EMBL/GenBank/DDBJ whole genome shotgun (WGS) entry which is preliminary data.</text>
</comment>
<gene>
    <name evidence="3" type="ORF">SMD31_13305</name>
</gene>